<keyword evidence="2" id="KW-1185">Reference proteome</keyword>
<accession>A0AAF0QD30</accession>
<reference evidence="1" key="1">
    <citation type="submission" date="2023-08" db="EMBL/GenBank/DDBJ databases">
        <title>A de novo genome assembly of Solanum verrucosum Schlechtendal, a Mexican diploid species geographically isolated from the other diploid A-genome species in potato relatives.</title>
        <authorList>
            <person name="Hosaka K."/>
        </authorList>
    </citation>
    <scope>NUCLEOTIDE SEQUENCE</scope>
    <source>
        <tissue evidence="1">Young leaves</tissue>
    </source>
</reference>
<protein>
    <submittedName>
        <fullName evidence="1">Uncharacterized protein</fullName>
    </submittedName>
</protein>
<organism evidence="1 2">
    <name type="scientific">Solanum verrucosum</name>
    <dbReference type="NCBI Taxonomy" id="315347"/>
    <lineage>
        <taxon>Eukaryota</taxon>
        <taxon>Viridiplantae</taxon>
        <taxon>Streptophyta</taxon>
        <taxon>Embryophyta</taxon>
        <taxon>Tracheophyta</taxon>
        <taxon>Spermatophyta</taxon>
        <taxon>Magnoliopsida</taxon>
        <taxon>eudicotyledons</taxon>
        <taxon>Gunneridae</taxon>
        <taxon>Pentapetalae</taxon>
        <taxon>asterids</taxon>
        <taxon>lamiids</taxon>
        <taxon>Solanales</taxon>
        <taxon>Solanaceae</taxon>
        <taxon>Solanoideae</taxon>
        <taxon>Solaneae</taxon>
        <taxon>Solanum</taxon>
    </lineage>
</organism>
<name>A0AAF0QD30_SOLVR</name>
<gene>
    <name evidence="1" type="ORF">MTR67_014057</name>
</gene>
<evidence type="ECO:0000313" key="1">
    <source>
        <dbReference type="EMBL" id="WMV20672.1"/>
    </source>
</evidence>
<evidence type="ECO:0000313" key="2">
    <source>
        <dbReference type="Proteomes" id="UP001234989"/>
    </source>
</evidence>
<sequence length="65" mass="7766">NIILNFEDKFFLLGCLKSSSFQRALYKWWNSSSPTRWHPVRRTLKGNIESQPMSFLFLICRFPDP</sequence>
<dbReference type="AlphaFoldDB" id="A0AAF0QD30"/>
<dbReference type="Proteomes" id="UP001234989">
    <property type="component" value="Chromosome 3"/>
</dbReference>
<proteinExistence type="predicted"/>
<feature type="non-terminal residue" evidence="1">
    <location>
        <position position="1"/>
    </location>
</feature>
<dbReference type="EMBL" id="CP133614">
    <property type="protein sequence ID" value="WMV20672.1"/>
    <property type="molecule type" value="Genomic_DNA"/>
</dbReference>